<accession>A0A371EPX9</accession>
<dbReference type="AlphaFoldDB" id="A0A371EPX9"/>
<dbReference type="EMBL" id="QJKJ01012739">
    <property type="protein sequence ID" value="RDX68006.1"/>
    <property type="molecule type" value="Genomic_DNA"/>
</dbReference>
<keyword evidence="1" id="KW-0863">Zinc-finger</keyword>
<sequence>MEIAMIRANMEEDHVETHYTEIEDLLHKAIQVERQLKSKSSSKFALHRDQTRRTIKLLQILKKMRRPNIQMLFLKITRDMKCFKCQGVGHIASQCPNKKAIIMMDNGEI</sequence>
<dbReference type="PANTHER" id="PTHR35046">
    <property type="entry name" value="ZINC KNUCKLE (CCHC-TYPE) FAMILY PROTEIN"/>
    <property type="match status" value="1"/>
</dbReference>
<protein>
    <recommendedName>
        <fullName evidence="2">CCHC-type domain-containing protein</fullName>
    </recommendedName>
</protein>
<gene>
    <name evidence="3" type="ORF">CR513_53063</name>
</gene>
<evidence type="ECO:0000259" key="2">
    <source>
        <dbReference type="PROSITE" id="PS50158"/>
    </source>
</evidence>
<dbReference type="SMART" id="SM00343">
    <property type="entry name" value="ZnF_C2HC"/>
    <property type="match status" value="1"/>
</dbReference>
<keyword evidence="1" id="KW-0862">Zinc</keyword>
<keyword evidence="4" id="KW-1185">Reference proteome</keyword>
<dbReference type="Pfam" id="PF00098">
    <property type="entry name" value="zf-CCHC"/>
    <property type="match status" value="1"/>
</dbReference>
<dbReference type="GO" id="GO:0003676">
    <property type="term" value="F:nucleic acid binding"/>
    <property type="evidence" value="ECO:0007669"/>
    <property type="project" value="InterPro"/>
</dbReference>
<dbReference type="GO" id="GO:0008270">
    <property type="term" value="F:zinc ion binding"/>
    <property type="evidence" value="ECO:0007669"/>
    <property type="project" value="UniProtKB-KW"/>
</dbReference>
<dbReference type="OrthoDB" id="1731207at2759"/>
<dbReference type="Gene3D" id="4.10.60.10">
    <property type="entry name" value="Zinc finger, CCHC-type"/>
    <property type="match status" value="1"/>
</dbReference>
<feature type="non-terminal residue" evidence="3">
    <location>
        <position position="1"/>
    </location>
</feature>
<keyword evidence="1" id="KW-0479">Metal-binding</keyword>
<evidence type="ECO:0000256" key="1">
    <source>
        <dbReference type="PROSITE-ProRule" id="PRU00047"/>
    </source>
</evidence>
<reference evidence="3" key="1">
    <citation type="submission" date="2018-05" db="EMBL/GenBank/DDBJ databases">
        <title>Draft genome of Mucuna pruriens seed.</title>
        <authorList>
            <person name="Nnadi N.E."/>
            <person name="Vos R."/>
            <person name="Hasami M.H."/>
            <person name="Devisetty U.K."/>
            <person name="Aguiy J.C."/>
        </authorList>
    </citation>
    <scope>NUCLEOTIDE SEQUENCE [LARGE SCALE GENOMIC DNA]</scope>
    <source>
        <strain evidence="3">JCA_2017</strain>
    </source>
</reference>
<evidence type="ECO:0000313" key="3">
    <source>
        <dbReference type="EMBL" id="RDX68006.1"/>
    </source>
</evidence>
<comment type="caution">
    <text evidence="3">The sequence shown here is derived from an EMBL/GenBank/DDBJ whole genome shotgun (WGS) entry which is preliminary data.</text>
</comment>
<dbReference type="Proteomes" id="UP000257109">
    <property type="component" value="Unassembled WGS sequence"/>
</dbReference>
<evidence type="ECO:0000313" key="4">
    <source>
        <dbReference type="Proteomes" id="UP000257109"/>
    </source>
</evidence>
<dbReference type="SUPFAM" id="SSF57756">
    <property type="entry name" value="Retrovirus zinc finger-like domains"/>
    <property type="match status" value="1"/>
</dbReference>
<dbReference type="PANTHER" id="PTHR35046:SF9">
    <property type="entry name" value="RNA-DIRECTED DNA POLYMERASE"/>
    <property type="match status" value="1"/>
</dbReference>
<dbReference type="InterPro" id="IPR036875">
    <property type="entry name" value="Znf_CCHC_sf"/>
</dbReference>
<proteinExistence type="predicted"/>
<dbReference type="InterPro" id="IPR001878">
    <property type="entry name" value="Znf_CCHC"/>
</dbReference>
<dbReference type="PROSITE" id="PS50158">
    <property type="entry name" value="ZF_CCHC"/>
    <property type="match status" value="1"/>
</dbReference>
<name>A0A371EPX9_MUCPR</name>
<organism evidence="3 4">
    <name type="scientific">Mucuna pruriens</name>
    <name type="common">Velvet bean</name>
    <name type="synonym">Dolichos pruriens</name>
    <dbReference type="NCBI Taxonomy" id="157652"/>
    <lineage>
        <taxon>Eukaryota</taxon>
        <taxon>Viridiplantae</taxon>
        <taxon>Streptophyta</taxon>
        <taxon>Embryophyta</taxon>
        <taxon>Tracheophyta</taxon>
        <taxon>Spermatophyta</taxon>
        <taxon>Magnoliopsida</taxon>
        <taxon>eudicotyledons</taxon>
        <taxon>Gunneridae</taxon>
        <taxon>Pentapetalae</taxon>
        <taxon>rosids</taxon>
        <taxon>fabids</taxon>
        <taxon>Fabales</taxon>
        <taxon>Fabaceae</taxon>
        <taxon>Papilionoideae</taxon>
        <taxon>50 kb inversion clade</taxon>
        <taxon>NPAAA clade</taxon>
        <taxon>indigoferoid/millettioid clade</taxon>
        <taxon>Phaseoleae</taxon>
        <taxon>Mucuna</taxon>
    </lineage>
</organism>
<feature type="domain" description="CCHC-type" evidence="2">
    <location>
        <begin position="81"/>
        <end position="97"/>
    </location>
</feature>